<evidence type="ECO:0000313" key="3">
    <source>
        <dbReference type="Proteomes" id="UP001234585"/>
    </source>
</evidence>
<organism evidence="2 3">
    <name type="scientific">Shinella sumterensis</name>
    <dbReference type="NCBI Taxonomy" id="1967501"/>
    <lineage>
        <taxon>Bacteria</taxon>
        <taxon>Pseudomonadati</taxon>
        <taxon>Pseudomonadota</taxon>
        <taxon>Alphaproteobacteria</taxon>
        <taxon>Hyphomicrobiales</taxon>
        <taxon>Rhizobiaceae</taxon>
        <taxon>Shinella</taxon>
    </lineage>
</organism>
<keyword evidence="2" id="KW-0614">Plasmid</keyword>
<dbReference type="Gene3D" id="3.30.1540.10">
    <property type="entry name" value="formyl-coa transferase, domain 3"/>
    <property type="match status" value="1"/>
</dbReference>
<dbReference type="InterPro" id="IPR003673">
    <property type="entry name" value="CoA-Trfase_fam_III"/>
</dbReference>
<name>A0AA50HBK3_9HYPH</name>
<accession>A0AA50HBK3</accession>
<dbReference type="SUPFAM" id="SSF89796">
    <property type="entry name" value="CoA-transferase family III (CaiB/BaiF)"/>
    <property type="match status" value="1"/>
</dbReference>
<dbReference type="InterPro" id="IPR050483">
    <property type="entry name" value="CoA-transferase_III_domain"/>
</dbReference>
<sequence>MSIALKGIKVLDLSRVLAGPWATMTLGDLGADVLKVEQPGSGDDTRTWMPPSVEGISTYYLGANRNKKSVAIDIAKREGRELIIELAKRCDILVENFRPASLKKFKLTYEDLKEINPRLIFCSISGYGRGHELEDRPGYDFIIQAESGFMSITGAAEGEPMRLGVAFVDLISGMNAVQAILAALFMRERTGVGQWIDISLTDSAMFMLANVASGHLNTQREAQRYGNAHPSIVPYQLFDCADGRIALAVGNDEQFRRFCKVIGNDALAADARFATNRGRTELRDQLLPIIADCLHHRTLQELITELRLAGVPAGELRTVSQAFSSAVSALRETVVSVPSEKLGTFRSVRNPLRMSESPFSAPTVPPDVGENTRDVLMAELDLSSERIDQLQSIGAIACWPISGGK</sequence>
<protein>
    <submittedName>
        <fullName evidence="2">CaiB/BaiF CoA-transferase family protein</fullName>
    </submittedName>
</protein>
<dbReference type="InterPro" id="IPR023606">
    <property type="entry name" value="CoA-Trfase_III_dom_1_sf"/>
</dbReference>
<dbReference type="RefSeq" id="WP_306041295.1">
    <property type="nucleotide sequence ID" value="NZ_CP132306.1"/>
</dbReference>
<dbReference type="AlphaFoldDB" id="A0AA50HBK3"/>
<dbReference type="PANTHER" id="PTHR48207">
    <property type="entry name" value="SUCCINATE--HYDROXYMETHYLGLUTARATE COA-TRANSFERASE"/>
    <property type="match status" value="1"/>
</dbReference>
<dbReference type="EMBL" id="CP132306">
    <property type="protein sequence ID" value="WLS01060.1"/>
    <property type="molecule type" value="Genomic_DNA"/>
</dbReference>
<keyword evidence="1" id="KW-0808">Transferase</keyword>
<reference evidence="2 3" key="1">
    <citation type="submission" date="2023-08" db="EMBL/GenBank/DDBJ databases">
        <title>Pathogen: clinical or host-associated sample.</title>
        <authorList>
            <person name="Hergert J."/>
            <person name="Casey R."/>
            <person name="Wagner J."/>
            <person name="Young E.L."/>
            <person name="Oakeson K.F."/>
        </authorList>
    </citation>
    <scope>NUCLEOTIDE SEQUENCE [LARGE SCALE GENOMIC DNA]</scope>
    <source>
        <strain evidence="2 3">1760953</strain>
        <plasmid evidence="2 3">unnamed4</plasmid>
    </source>
</reference>
<evidence type="ECO:0000313" key="2">
    <source>
        <dbReference type="EMBL" id="WLS01060.1"/>
    </source>
</evidence>
<proteinExistence type="predicted"/>
<dbReference type="InterPro" id="IPR044855">
    <property type="entry name" value="CoA-Trfase_III_dom3_sf"/>
</dbReference>
<evidence type="ECO:0000256" key="1">
    <source>
        <dbReference type="ARBA" id="ARBA00022679"/>
    </source>
</evidence>
<dbReference type="PANTHER" id="PTHR48207:SF3">
    <property type="entry name" value="SUCCINATE--HYDROXYMETHYLGLUTARATE COA-TRANSFERASE"/>
    <property type="match status" value="1"/>
</dbReference>
<geneLocation type="plasmid" evidence="2 3">
    <name>unnamed4</name>
</geneLocation>
<dbReference type="Pfam" id="PF02515">
    <property type="entry name" value="CoA_transf_3"/>
    <property type="match status" value="1"/>
</dbReference>
<keyword evidence="3" id="KW-1185">Reference proteome</keyword>
<dbReference type="GO" id="GO:0008410">
    <property type="term" value="F:CoA-transferase activity"/>
    <property type="evidence" value="ECO:0007669"/>
    <property type="project" value="TreeGrafter"/>
</dbReference>
<dbReference type="Proteomes" id="UP001234585">
    <property type="component" value="Plasmid unnamed4"/>
</dbReference>
<gene>
    <name evidence="2" type="ORF">Q9313_26410</name>
</gene>
<dbReference type="Gene3D" id="3.40.50.10540">
    <property type="entry name" value="Crotonobetainyl-coa:carnitine coa-transferase, domain 1"/>
    <property type="match status" value="1"/>
</dbReference>